<dbReference type="Proteomes" id="UP000285981">
    <property type="component" value="Unassembled WGS sequence"/>
</dbReference>
<dbReference type="GO" id="GO:0000724">
    <property type="term" value="P:double-strand break repair via homologous recombination"/>
    <property type="evidence" value="ECO:0007669"/>
    <property type="project" value="UniProtKB-UniRule"/>
</dbReference>
<dbReference type="InterPro" id="IPR000212">
    <property type="entry name" value="DNA_helicase_UvrD/REP"/>
</dbReference>
<protein>
    <recommendedName>
        <fullName evidence="13">ATP-dependent helicase/nuclease subunit A</fullName>
        <ecNumber evidence="13">3.1.-.-</ecNumber>
        <ecNumber evidence="13">5.6.2.4</ecNumber>
    </recommendedName>
    <alternativeName>
        <fullName evidence="13">ATP-dependent helicase/nuclease AddA</fullName>
    </alternativeName>
    <alternativeName>
        <fullName evidence="13">DNA 3'-5' helicase AddA</fullName>
    </alternativeName>
</protein>
<dbReference type="InterPro" id="IPR038726">
    <property type="entry name" value="PDDEXK_AddAB-type"/>
</dbReference>
<dbReference type="InterPro" id="IPR027417">
    <property type="entry name" value="P-loop_NTPase"/>
</dbReference>
<organism evidence="17 18">
    <name type="scientific">Dorea formicigenerans</name>
    <dbReference type="NCBI Taxonomy" id="39486"/>
    <lineage>
        <taxon>Bacteria</taxon>
        <taxon>Bacillati</taxon>
        <taxon>Bacillota</taxon>
        <taxon>Clostridia</taxon>
        <taxon>Lachnospirales</taxon>
        <taxon>Lachnospiraceae</taxon>
        <taxon>Dorea</taxon>
    </lineage>
</organism>
<dbReference type="PANTHER" id="PTHR11070:SF48">
    <property type="entry name" value="ATP-DEPENDENT HELICASE_NUCLEASE SUBUNIT A"/>
    <property type="match status" value="1"/>
</dbReference>
<evidence type="ECO:0000259" key="16">
    <source>
        <dbReference type="PROSITE" id="PS51217"/>
    </source>
</evidence>
<dbReference type="EC" id="5.6.2.4" evidence="13"/>
<dbReference type="GO" id="GO:0003690">
    <property type="term" value="F:double-stranded DNA binding"/>
    <property type="evidence" value="ECO:0007669"/>
    <property type="project" value="UniProtKB-UniRule"/>
</dbReference>
<dbReference type="GO" id="GO:0008408">
    <property type="term" value="F:3'-5' exonuclease activity"/>
    <property type="evidence" value="ECO:0007669"/>
    <property type="project" value="UniProtKB-UniRule"/>
</dbReference>
<dbReference type="Gene3D" id="3.40.50.300">
    <property type="entry name" value="P-loop containing nucleotide triphosphate hydrolases"/>
    <property type="match status" value="4"/>
</dbReference>
<evidence type="ECO:0000256" key="13">
    <source>
        <dbReference type="HAMAP-Rule" id="MF_01451"/>
    </source>
</evidence>
<dbReference type="Pfam" id="PF12705">
    <property type="entry name" value="PDDEXK_1"/>
    <property type="match status" value="1"/>
</dbReference>
<evidence type="ECO:0000256" key="5">
    <source>
        <dbReference type="ARBA" id="ARBA00022806"/>
    </source>
</evidence>
<evidence type="ECO:0000256" key="8">
    <source>
        <dbReference type="ARBA" id="ARBA00023125"/>
    </source>
</evidence>
<keyword evidence="7 13" id="KW-0067">ATP-binding</keyword>
<evidence type="ECO:0000256" key="11">
    <source>
        <dbReference type="ARBA" id="ARBA00034617"/>
    </source>
</evidence>
<name>A0A412KKT3_9FIRM</name>
<dbReference type="EC" id="3.1.-.-" evidence="13"/>
<keyword evidence="4 13" id="KW-0378">Hydrolase</keyword>
<dbReference type="Gene3D" id="3.90.320.10">
    <property type="match status" value="1"/>
</dbReference>
<dbReference type="InterPro" id="IPR011335">
    <property type="entry name" value="Restrct_endonuc-II-like"/>
</dbReference>
<dbReference type="GO" id="GO:0016887">
    <property type="term" value="F:ATP hydrolysis activity"/>
    <property type="evidence" value="ECO:0007669"/>
    <property type="project" value="RHEA"/>
</dbReference>
<dbReference type="Pfam" id="PF13361">
    <property type="entry name" value="UvrD_C"/>
    <property type="match status" value="1"/>
</dbReference>
<evidence type="ECO:0000256" key="2">
    <source>
        <dbReference type="ARBA" id="ARBA00022741"/>
    </source>
</evidence>
<dbReference type="EMBL" id="QRVU01000057">
    <property type="protein sequence ID" value="RGS69344.1"/>
    <property type="molecule type" value="Genomic_DNA"/>
</dbReference>
<dbReference type="SUPFAM" id="SSF52540">
    <property type="entry name" value="P-loop containing nucleoside triphosphate hydrolases"/>
    <property type="match status" value="1"/>
</dbReference>
<evidence type="ECO:0000256" key="3">
    <source>
        <dbReference type="ARBA" id="ARBA00022763"/>
    </source>
</evidence>
<comment type="similarity">
    <text evidence="13">Belongs to the helicase family. AddA subfamily.</text>
</comment>
<dbReference type="InterPro" id="IPR011604">
    <property type="entry name" value="PDDEXK-like_dom_sf"/>
</dbReference>
<evidence type="ECO:0000256" key="9">
    <source>
        <dbReference type="ARBA" id="ARBA00023204"/>
    </source>
</evidence>
<gene>
    <name evidence="13 17" type="primary">addA</name>
    <name evidence="17" type="ORF">DWX78_11100</name>
</gene>
<feature type="domain" description="UvrD-like helicase ATP-binding" evidence="15">
    <location>
        <begin position="3"/>
        <end position="472"/>
    </location>
</feature>
<dbReference type="PROSITE" id="PS51198">
    <property type="entry name" value="UVRD_HELICASE_ATP_BIND"/>
    <property type="match status" value="1"/>
</dbReference>
<dbReference type="InterPro" id="IPR014016">
    <property type="entry name" value="UvrD-like_ATP-bd"/>
</dbReference>
<evidence type="ECO:0000313" key="17">
    <source>
        <dbReference type="EMBL" id="RGS69344.1"/>
    </source>
</evidence>
<keyword evidence="5 13" id="KW-0347">Helicase</keyword>
<dbReference type="PROSITE" id="PS51217">
    <property type="entry name" value="UVRD_HELICASE_CTER"/>
    <property type="match status" value="1"/>
</dbReference>
<feature type="binding site" evidence="14">
    <location>
        <begin position="24"/>
        <end position="31"/>
    </location>
    <ligand>
        <name>ATP</name>
        <dbReference type="ChEBI" id="CHEBI:30616"/>
    </ligand>
</feature>
<dbReference type="GO" id="GO:0043138">
    <property type="term" value="F:3'-5' DNA helicase activity"/>
    <property type="evidence" value="ECO:0007669"/>
    <property type="project" value="UniProtKB-UniRule"/>
</dbReference>
<evidence type="ECO:0000256" key="12">
    <source>
        <dbReference type="ARBA" id="ARBA00048988"/>
    </source>
</evidence>
<keyword evidence="3 13" id="KW-0227">DNA damage</keyword>
<comment type="caution">
    <text evidence="17">The sequence shown here is derived from an EMBL/GenBank/DDBJ whole genome shotgun (WGS) entry which is preliminary data.</text>
</comment>
<dbReference type="GO" id="GO:0005524">
    <property type="term" value="F:ATP binding"/>
    <property type="evidence" value="ECO:0007669"/>
    <property type="project" value="UniProtKB-UniRule"/>
</dbReference>
<feature type="domain" description="UvrD-like helicase C-terminal" evidence="16">
    <location>
        <begin position="473"/>
        <end position="787"/>
    </location>
</feature>
<keyword evidence="6 13" id="KW-0269">Exonuclease</keyword>
<keyword evidence="1 13" id="KW-0540">Nuclease</keyword>
<dbReference type="NCBIfam" id="TIGR02785">
    <property type="entry name" value="addA_Gpos"/>
    <property type="match status" value="1"/>
</dbReference>
<keyword evidence="9 13" id="KW-0234">DNA repair</keyword>
<evidence type="ECO:0000256" key="10">
    <source>
        <dbReference type="ARBA" id="ARBA00023235"/>
    </source>
</evidence>
<evidence type="ECO:0000256" key="7">
    <source>
        <dbReference type="ARBA" id="ARBA00022840"/>
    </source>
</evidence>
<evidence type="ECO:0000256" key="4">
    <source>
        <dbReference type="ARBA" id="ARBA00022801"/>
    </source>
</evidence>
<comment type="catalytic activity">
    <reaction evidence="11 13">
        <text>Couples ATP hydrolysis with the unwinding of duplex DNA by translocating in the 3'-5' direction.</text>
        <dbReference type="EC" id="5.6.2.4"/>
    </reaction>
</comment>
<comment type="function">
    <text evidence="13">The heterodimer acts as both an ATP-dependent DNA helicase and an ATP-dependent, dual-direction single-stranded exonuclease. Recognizes the chi site generating a DNA molecule suitable for the initiation of homologous recombination. The AddA nuclease domain is required for chi fragment generation; this subunit has the helicase and 3' -&gt; 5' nuclease activities.</text>
</comment>
<dbReference type="GO" id="GO:0005829">
    <property type="term" value="C:cytosol"/>
    <property type="evidence" value="ECO:0007669"/>
    <property type="project" value="TreeGrafter"/>
</dbReference>
<keyword evidence="2 13" id="KW-0547">Nucleotide-binding</keyword>
<keyword evidence="8 13" id="KW-0238">DNA-binding</keyword>
<reference evidence="17 18" key="1">
    <citation type="submission" date="2018-08" db="EMBL/GenBank/DDBJ databases">
        <title>A genome reference for cultivated species of the human gut microbiota.</title>
        <authorList>
            <person name="Zou Y."/>
            <person name="Xue W."/>
            <person name="Luo G."/>
        </authorList>
    </citation>
    <scope>NUCLEOTIDE SEQUENCE [LARGE SCALE GENOMIC DNA]</scope>
    <source>
        <strain evidence="17 18">AF21-25</strain>
    </source>
</reference>
<evidence type="ECO:0000256" key="14">
    <source>
        <dbReference type="PROSITE-ProRule" id="PRU00560"/>
    </source>
</evidence>
<dbReference type="PANTHER" id="PTHR11070">
    <property type="entry name" value="UVRD / RECB / PCRA DNA HELICASE FAMILY MEMBER"/>
    <property type="match status" value="1"/>
</dbReference>
<comment type="catalytic activity">
    <reaction evidence="12 13">
        <text>ATP + H2O = ADP + phosphate + H(+)</text>
        <dbReference type="Rhea" id="RHEA:13065"/>
        <dbReference type="ChEBI" id="CHEBI:15377"/>
        <dbReference type="ChEBI" id="CHEBI:15378"/>
        <dbReference type="ChEBI" id="CHEBI:30616"/>
        <dbReference type="ChEBI" id="CHEBI:43474"/>
        <dbReference type="ChEBI" id="CHEBI:456216"/>
        <dbReference type="EC" id="5.6.2.4"/>
    </reaction>
</comment>
<dbReference type="GO" id="GO:0033202">
    <property type="term" value="C:DNA helicase complex"/>
    <property type="evidence" value="ECO:0007669"/>
    <property type="project" value="TreeGrafter"/>
</dbReference>
<dbReference type="SUPFAM" id="SSF52980">
    <property type="entry name" value="Restriction endonuclease-like"/>
    <property type="match status" value="1"/>
</dbReference>
<evidence type="ECO:0000313" key="18">
    <source>
        <dbReference type="Proteomes" id="UP000285981"/>
    </source>
</evidence>
<sequence length="1196" mass="137393">MGVKWTKQQQQVIDLRDRNILVSAAAGSGKTAVLVERIITMLTDEEHPVNVDELLIVTFTEAAAGEMKERIRGAIEKALEENPENEHLKRQATLIHNAQITTIHSFCLSVIRDHFHVIDIDPGFRTAEEGELKLLRHDVLDELLEEKYAQKEERFLRFSNAYGGRRNDKKLEEMIEKAYDYSRSYPDGEGWLDSCVDAYRVDCAEDLEKSDYGNKIVTWAKAYLEEAKLLNEQTTQISLEIDGPAVYEEALKLDAQTIRELLSAKNYNELSGRIQDVEWSRFASCRDKTVSKEKIEAVKDLREQVKGIVSGLKKDYFYQKPEEMAADMQICLPYMEELVGLVKCFSQRFDAKKRQENVIDFSDMEQFALQILAKKTEEGFEPSEVAKEYQDQFREIMIDEYQDSNLIQETILTSISGVSKGKYNIFMVGDVKQSIYSFRLSRPELFMEKFDTYDLEKGPKQRIDLHKNFRSRKEVLDSVNYIFRQIMMRNLGEIDYDDKAALYVGAEYPENPGCETEVLVLNTELKKYDRSIKASKQEMEARMIASRIRRLIAEQKVLDKKTGKLRPARYSDIVILTRSVKGIADIFVQELNREGIPAFSGTKEGYFATQEIGVLLDYLRVLDNRKQDIPLAAVLMSAFCGLNEQEMAVIRSSEAFEIPFYKAVENYLENGENTVICEKLKHCYGKMNDFREIVPYTPIHELLRSILTQTGYGQFISAMPGGAQRAANVEMLITKAQAFQSSSYKGLFHFVRYIEQLQKFEVDYGEASLEDEQSDTVRVMTIHKSKGLEFPIVFVAGTGKKFNVTDLAGQVIIHARLGVGMDVVDLDRRTKIPSLVKKVIQKEAKLDNLGEELRVLYVALTRAKEKLIITGTCDNLETKMAKTLTFAQRSSAIQYLDWIIPALAYIPEEIPVAFEEVLLEEIVRDEVETEVSGKIQEEILRRWDTSAEYDANVRQTLEEQFAYQYPYPKSHARKMKFTVSELKKMAYQAELDDEENALGEVVFEEPEVVPLLPKFMTEEETLTGAPRGTAYHRVMELLDFEKMYDRQTLETEINTFVEQGRMTREMADSVRTADVLGFLDSSVGKRMRTSADCGKLWKEQPFVLGIPEQELYKDEPEGDFALVQGIIDVYFEEEDGLVVLDYKTDKVYKIEELVEKYHAQLDYYGRALEQITGKKVKEKVLYSFTLGEAAVCLNKY</sequence>
<dbReference type="AlphaFoldDB" id="A0A412KKT3"/>
<dbReference type="FunFam" id="3.40.50.300:FF:001236">
    <property type="entry name" value="ATP-dependent helicase/nuclease subunit A"/>
    <property type="match status" value="1"/>
</dbReference>
<dbReference type="HAMAP" id="MF_01451">
    <property type="entry name" value="AddA"/>
    <property type="match status" value="1"/>
</dbReference>
<evidence type="ECO:0000256" key="1">
    <source>
        <dbReference type="ARBA" id="ARBA00022722"/>
    </source>
</evidence>
<dbReference type="InterPro" id="IPR014152">
    <property type="entry name" value="AddA"/>
</dbReference>
<evidence type="ECO:0000259" key="15">
    <source>
        <dbReference type="PROSITE" id="PS51198"/>
    </source>
</evidence>
<proteinExistence type="inferred from homology"/>
<comment type="subunit">
    <text evidence="13">Heterodimer of AddA and AddB/RexB.</text>
</comment>
<dbReference type="Pfam" id="PF00580">
    <property type="entry name" value="UvrD-helicase"/>
    <property type="match status" value="1"/>
</dbReference>
<keyword evidence="10 13" id="KW-0413">Isomerase</keyword>
<evidence type="ECO:0000256" key="6">
    <source>
        <dbReference type="ARBA" id="ARBA00022839"/>
    </source>
</evidence>
<dbReference type="InterPro" id="IPR014017">
    <property type="entry name" value="DNA_helicase_UvrD-like_C"/>
</dbReference>
<comment type="cofactor">
    <cofactor evidence="13">
        <name>Mg(2+)</name>
        <dbReference type="ChEBI" id="CHEBI:18420"/>
    </cofactor>
</comment>
<accession>A0A412KKT3</accession>